<keyword evidence="3 9" id="KW-0645">Protease</keyword>
<dbReference type="NCBIfam" id="TIGR00077">
    <property type="entry name" value="lspA"/>
    <property type="match status" value="1"/>
</dbReference>
<proteinExistence type="inferred from homology"/>
<protein>
    <recommendedName>
        <fullName evidence="9">Lipoprotein signal peptidase</fullName>
        <ecNumber evidence="9">3.4.23.36</ecNumber>
    </recommendedName>
    <alternativeName>
        <fullName evidence="9">Prolipoprotein signal peptidase</fullName>
    </alternativeName>
    <alternativeName>
        <fullName evidence="9">Signal peptidase II</fullName>
        <shortName evidence="9">SPase II</shortName>
    </alternativeName>
</protein>
<organism evidence="13 14">
    <name type="scientific">Herminiimonas arsenicoxydans</name>
    <dbReference type="NCBI Taxonomy" id="204773"/>
    <lineage>
        <taxon>Bacteria</taxon>
        <taxon>Pseudomonadati</taxon>
        <taxon>Pseudomonadota</taxon>
        <taxon>Betaproteobacteria</taxon>
        <taxon>Burkholderiales</taxon>
        <taxon>Oxalobacteraceae</taxon>
        <taxon>Herminiimonas</taxon>
    </lineage>
</organism>
<gene>
    <name evidence="9" type="primary">lspA</name>
    <name evidence="13" type="synonym">lspA1</name>
    <name evidence="13" type="ordered locus">HEAR0520</name>
</gene>
<evidence type="ECO:0000256" key="4">
    <source>
        <dbReference type="ARBA" id="ARBA00022692"/>
    </source>
</evidence>
<reference evidence="13 14" key="1">
    <citation type="journal article" date="2007" name="PLoS Genet.">
        <title>A tale of two oxidation states: bacterial colonization of arsenic-rich environments.</title>
        <authorList>
            <person name="Muller D."/>
            <person name="Medigue C."/>
            <person name="Koechler S."/>
            <person name="Barbe V."/>
            <person name="Barakat M."/>
            <person name="Talla E."/>
            <person name="Bonnefoy V."/>
            <person name="Krin E."/>
            <person name="Arsene-Ploetze F."/>
            <person name="Carapito C."/>
            <person name="Chandler M."/>
            <person name="Cournoyer B."/>
            <person name="Cruveiller S."/>
            <person name="Dossat C."/>
            <person name="Duval S."/>
            <person name="Heymann M."/>
            <person name="Leize E."/>
            <person name="Lieutaud A."/>
            <person name="Lievremont D."/>
            <person name="Makita Y."/>
            <person name="Mangenot S."/>
            <person name="Nitschke W."/>
            <person name="Ortet P."/>
            <person name="Perdrial N."/>
            <person name="Schoepp B."/>
            <person name="Siguier N."/>
            <person name="Simeonova D.D."/>
            <person name="Rouy Z."/>
            <person name="Segurens B."/>
            <person name="Turlin E."/>
            <person name="Vallenet D."/>
            <person name="Van Dorsselaer A."/>
            <person name="Weiss S."/>
            <person name="Weissenbach J."/>
            <person name="Lett M.C."/>
            <person name="Danchin A."/>
            <person name="Bertin P.N."/>
        </authorList>
    </citation>
    <scope>NUCLEOTIDE SEQUENCE [LARGE SCALE GENOMIC DNA]</scope>
    <source>
        <strain evidence="14">ULPAs1</strain>
    </source>
</reference>
<feature type="active site" evidence="9">
    <location>
        <position position="139"/>
    </location>
</feature>
<dbReference type="EMBL" id="CU207211">
    <property type="protein sequence ID" value="CAL60730.2"/>
    <property type="molecule type" value="Genomic_DNA"/>
</dbReference>
<keyword evidence="9" id="KW-0997">Cell inner membrane</keyword>
<dbReference type="HAMAP" id="MF_00161">
    <property type="entry name" value="LspA"/>
    <property type="match status" value="1"/>
</dbReference>
<feature type="transmembrane region" description="Helical" evidence="9">
    <location>
        <begin position="12"/>
        <end position="36"/>
    </location>
</feature>
<feature type="region of interest" description="Disordered" evidence="12">
    <location>
        <begin position="158"/>
        <end position="180"/>
    </location>
</feature>
<feature type="transmembrane region" description="Helical" evidence="9">
    <location>
        <begin position="94"/>
        <end position="111"/>
    </location>
</feature>
<evidence type="ECO:0000256" key="10">
    <source>
        <dbReference type="RuleBase" id="RU000594"/>
    </source>
</evidence>
<accession>A4G2J3</accession>
<evidence type="ECO:0000256" key="9">
    <source>
        <dbReference type="HAMAP-Rule" id="MF_00161"/>
    </source>
</evidence>
<keyword evidence="2 9" id="KW-1003">Cell membrane</keyword>
<keyword evidence="6 9" id="KW-0378">Hydrolase</keyword>
<dbReference type="AlphaFoldDB" id="A4G2J3"/>
<evidence type="ECO:0000256" key="2">
    <source>
        <dbReference type="ARBA" id="ARBA00022475"/>
    </source>
</evidence>
<dbReference type="GO" id="GO:0005886">
    <property type="term" value="C:plasma membrane"/>
    <property type="evidence" value="ECO:0007669"/>
    <property type="project" value="UniProtKB-SubCell"/>
</dbReference>
<keyword evidence="5 9" id="KW-0064">Aspartyl protease</keyword>
<dbReference type="STRING" id="204773.HEAR0520"/>
<feature type="transmembrane region" description="Helical" evidence="9">
    <location>
        <begin position="67"/>
        <end position="85"/>
    </location>
</feature>
<dbReference type="GO" id="GO:0004190">
    <property type="term" value="F:aspartic-type endopeptidase activity"/>
    <property type="evidence" value="ECO:0007669"/>
    <property type="project" value="UniProtKB-UniRule"/>
</dbReference>
<comment type="catalytic activity">
    <reaction evidence="9 10">
        <text>Release of signal peptides from bacterial membrane prolipoproteins. Hydrolyzes -Xaa-Yaa-Zaa-|-(S,diacylglyceryl)Cys-, in which Xaa is hydrophobic (preferably Leu), and Yaa (Ala or Ser) and Zaa (Gly or Ala) have small, neutral side chains.</text>
        <dbReference type="EC" id="3.4.23.36"/>
    </reaction>
</comment>
<dbReference type="InterPro" id="IPR001872">
    <property type="entry name" value="Peptidase_A8"/>
</dbReference>
<evidence type="ECO:0000256" key="7">
    <source>
        <dbReference type="ARBA" id="ARBA00022989"/>
    </source>
</evidence>
<keyword evidence="4 9" id="KW-0812">Transmembrane</keyword>
<feature type="transmembrane region" description="Helical" evidence="9">
    <location>
        <begin position="131"/>
        <end position="151"/>
    </location>
</feature>
<dbReference type="HOGENOM" id="CLU_083252_4_0_4"/>
<evidence type="ECO:0000256" key="1">
    <source>
        <dbReference type="ARBA" id="ARBA00006139"/>
    </source>
</evidence>
<dbReference type="KEGG" id="har:HEAR0520"/>
<sequence>MTEYNHARPGRWWALAMIVLLLDVTSKAAISTLMPYGESIPLTGYFNLVHARNTGAAFSLLANAGGWQRYFFITLAFGVSMWLALELRKQLPTLSAWAYSLILGGALGNAIDRLLRGHVVDYLDFHLGSWHWPAFNAADIGIVCGAVLLVVESLRPAVDDPKESPETITKAARPKSTRQS</sequence>
<dbReference type="Proteomes" id="UP000006697">
    <property type="component" value="Chromosome"/>
</dbReference>
<dbReference type="OrthoDB" id="9810259at2"/>
<dbReference type="eggNOG" id="COG0597">
    <property type="taxonomic scope" value="Bacteria"/>
</dbReference>
<evidence type="ECO:0000256" key="11">
    <source>
        <dbReference type="RuleBase" id="RU004181"/>
    </source>
</evidence>
<dbReference type="PROSITE" id="PS00855">
    <property type="entry name" value="SPASE_II"/>
    <property type="match status" value="1"/>
</dbReference>
<evidence type="ECO:0000256" key="8">
    <source>
        <dbReference type="ARBA" id="ARBA00023136"/>
    </source>
</evidence>
<dbReference type="EC" id="3.4.23.36" evidence="9"/>
<dbReference type="PRINTS" id="PR00781">
    <property type="entry name" value="LIPOSIGPTASE"/>
</dbReference>
<evidence type="ECO:0000313" key="14">
    <source>
        <dbReference type="Proteomes" id="UP000006697"/>
    </source>
</evidence>
<dbReference type="PANTHER" id="PTHR33695">
    <property type="entry name" value="LIPOPROTEIN SIGNAL PEPTIDASE"/>
    <property type="match status" value="1"/>
</dbReference>
<name>A4G2J3_HERAR</name>
<evidence type="ECO:0000256" key="3">
    <source>
        <dbReference type="ARBA" id="ARBA00022670"/>
    </source>
</evidence>
<comment type="subcellular location">
    <subcellularLocation>
        <location evidence="9">Cell inner membrane</location>
        <topology evidence="9">Multi-pass membrane protein</topology>
    </subcellularLocation>
</comment>
<evidence type="ECO:0000256" key="6">
    <source>
        <dbReference type="ARBA" id="ARBA00022801"/>
    </source>
</evidence>
<comment type="pathway">
    <text evidence="9">Protein modification; lipoprotein biosynthesis (signal peptide cleavage).</text>
</comment>
<feature type="active site" evidence="9">
    <location>
        <position position="121"/>
    </location>
</feature>
<evidence type="ECO:0000256" key="12">
    <source>
        <dbReference type="SAM" id="MobiDB-lite"/>
    </source>
</evidence>
<keyword evidence="14" id="KW-1185">Reference proteome</keyword>
<comment type="similarity">
    <text evidence="1 9 11">Belongs to the peptidase A8 family.</text>
</comment>
<comment type="function">
    <text evidence="9 10">This protein specifically catalyzes the removal of signal peptides from prolipoproteins.</text>
</comment>
<dbReference type="UniPathway" id="UPA00665"/>
<keyword evidence="13" id="KW-0449">Lipoprotein</keyword>
<evidence type="ECO:0000256" key="5">
    <source>
        <dbReference type="ARBA" id="ARBA00022750"/>
    </source>
</evidence>
<dbReference type="Pfam" id="PF01252">
    <property type="entry name" value="Peptidase_A8"/>
    <property type="match status" value="1"/>
</dbReference>
<evidence type="ECO:0000313" key="13">
    <source>
        <dbReference type="EMBL" id="CAL60730.2"/>
    </source>
</evidence>
<dbReference type="GO" id="GO:0006508">
    <property type="term" value="P:proteolysis"/>
    <property type="evidence" value="ECO:0007669"/>
    <property type="project" value="UniProtKB-KW"/>
</dbReference>
<dbReference type="PANTHER" id="PTHR33695:SF1">
    <property type="entry name" value="LIPOPROTEIN SIGNAL PEPTIDASE"/>
    <property type="match status" value="1"/>
</dbReference>
<keyword evidence="8 9" id="KW-0472">Membrane</keyword>
<keyword evidence="7 9" id="KW-1133">Transmembrane helix</keyword>